<comment type="caution">
    <text evidence="1">The sequence shown here is derived from an EMBL/GenBank/DDBJ whole genome shotgun (WGS) entry which is preliminary data.</text>
</comment>
<gene>
    <name evidence="1" type="ORF">GTK09_23430</name>
</gene>
<evidence type="ECO:0000313" key="1">
    <source>
        <dbReference type="EMBL" id="NDW07372.1"/>
    </source>
</evidence>
<protein>
    <submittedName>
        <fullName evidence="1">Uncharacterized protein</fullName>
    </submittedName>
</protein>
<dbReference type="AlphaFoldDB" id="A0A6N9T9Z6"/>
<dbReference type="EMBL" id="JAAAMG010000028">
    <property type="protein sequence ID" value="NDW07372.1"/>
    <property type="molecule type" value="Genomic_DNA"/>
</dbReference>
<reference evidence="1 2" key="1">
    <citation type="submission" date="2020-01" db="EMBL/GenBank/DDBJ databases">
        <title>Jiella pacifica sp. nov.</title>
        <authorList>
            <person name="Xue Z."/>
            <person name="Zhu S."/>
            <person name="Chen J."/>
            <person name="Yang J."/>
        </authorList>
    </citation>
    <scope>NUCLEOTIDE SEQUENCE [LARGE SCALE GENOMIC DNA]</scope>
    <source>
        <strain evidence="1 2">40Bstr34</strain>
    </source>
</reference>
<dbReference type="RefSeq" id="WP_163465830.1">
    <property type="nucleotide sequence ID" value="NZ_JAAAMG010000028.1"/>
</dbReference>
<organism evidence="1 2">
    <name type="scientific">Jiella pacifica</name>
    <dbReference type="NCBI Taxonomy" id="2696469"/>
    <lineage>
        <taxon>Bacteria</taxon>
        <taxon>Pseudomonadati</taxon>
        <taxon>Pseudomonadota</taxon>
        <taxon>Alphaproteobacteria</taxon>
        <taxon>Hyphomicrobiales</taxon>
        <taxon>Aurantimonadaceae</taxon>
        <taxon>Jiella</taxon>
    </lineage>
</organism>
<dbReference type="Proteomes" id="UP000469011">
    <property type="component" value="Unassembled WGS sequence"/>
</dbReference>
<proteinExistence type="predicted"/>
<accession>A0A6N9T9Z6</accession>
<keyword evidence="2" id="KW-1185">Reference proteome</keyword>
<evidence type="ECO:0000313" key="2">
    <source>
        <dbReference type="Proteomes" id="UP000469011"/>
    </source>
</evidence>
<name>A0A6N9T9Z6_9HYPH</name>
<sequence length="72" mass="8034">MLERDEELLWDLADGLELEDGALWIHDLDDDSAVMGFTDFSLANLRKIISNHIDRRSQSSAPKPAVLAGCVH</sequence>